<dbReference type="AlphaFoldDB" id="A0A0C9YTH9"/>
<evidence type="ECO:0000313" key="1">
    <source>
        <dbReference type="EMBL" id="KIK28275.1"/>
    </source>
</evidence>
<gene>
    <name evidence="1" type="ORF">PISMIDRAFT_673957</name>
</gene>
<protein>
    <submittedName>
        <fullName evidence="1">Uncharacterized protein</fullName>
    </submittedName>
</protein>
<proteinExistence type="predicted"/>
<sequence length="57" mass="6539">MIRDQKSQHFHVPRGATHVEVDATTSERDENAKVLTVARTDPAKARHTSKLKEWMNL</sequence>
<dbReference type="Proteomes" id="UP000054018">
    <property type="component" value="Unassembled WGS sequence"/>
</dbReference>
<name>A0A0C9YTH9_9AGAM</name>
<reference evidence="1 2" key="1">
    <citation type="submission" date="2014-04" db="EMBL/GenBank/DDBJ databases">
        <authorList>
            <consortium name="DOE Joint Genome Institute"/>
            <person name="Kuo A."/>
            <person name="Kohler A."/>
            <person name="Costa M.D."/>
            <person name="Nagy L.G."/>
            <person name="Floudas D."/>
            <person name="Copeland A."/>
            <person name="Barry K.W."/>
            <person name="Cichocki N."/>
            <person name="Veneault-Fourrey C."/>
            <person name="LaButti K."/>
            <person name="Lindquist E.A."/>
            <person name="Lipzen A."/>
            <person name="Lundell T."/>
            <person name="Morin E."/>
            <person name="Murat C."/>
            <person name="Sun H."/>
            <person name="Tunlid A."/>
            <person name="Henrissat B."/>
            <person name="Grigoriev I.V."/>
            <person name="Hibbett D.S."/>
            <person name="Martin F."/>
            <person name="Nordberg H.P."/>
            <person name="Cantor M.N."/>
            <person name="Hua S.X."/>
        </authorList>
    </citation>
    <scope>NUCLEOTIDE SEQUENCE [LARGE SCALE GENOMIC DNA]</scope>
    <source>
        <strain evidence="1 2">441</strain>
    </source>
</reference>
<dbReference type="EMBL" id="KN833693">
    <property type="protein sequence ID" value="KIK28275.1"/>
    <property type="molecule type" value="Genomic_DNA"/>
</dbReference>
<accession>A0A0C9YTH9</accession>
<dbReference type="HOGENOM" id="CLU_2997381_0_0_1"/>
<evidence type="ECO:0000313" key="2">
    <source>
        <dbReference type="Proteomes" id="UP000054018"/>
    </source>
</evidence>
<organism evidence="1 2">
    <name type="scientific">Pisolithus microcarpus 441</name>
    <dbReference type="NCBI Taxonomy" id="765257"/>
    <lineage>
        <taxon>Eukaryota</taxon>
        <taxon>Fungi</taxon>
        <taxon>Dikarya</taxon>
        <taxon>Basidiomycota</taxon>
        <taxon>Agaricomycotina</taxon>
        <taxon>Agaricomycetes</taxon>
        <taxon>Agaricomycetidae</taxon>
        <taxon>Boletales</taxon>
        <taxon>Sclerodermatineae</taxon>
        <taxon>Pisolithaceae</taxon>
        <taxon>Pisolithus</taxon>
    </lineage>
</organism>
<reference evidence="2" key="2">
    <citation type="submission" date="2015-01" db="EMBL/GenBank/DDBJ databases">
        <title>Evolutionary Origins and Diversification of the Mycorrhizal Mutualists.</title>
        <authorList>
            <consortium name="DOE Joint Genome Institute"/>
            <consortium name="Mycorrhizal Genomics Consortium"/>
            <person name="Kohler A."/>
            <person name="Kuo A."/>
            <person name="Nagy L.G."/>
            <person name="Floudas D."/>
            <person name="Copeland A."/>
            <person name="Barry K.W."/>
            <person name="Cichocki N."/>
            <person name="Veneault-Fourrey C."/>
            <person name="LaButti K."/>
            <person name="Lindquist E.A."/>
            <person name="Lipzen A."/>
            <person name="Lundell T."/>
            <person name="Morin E."/>
            <person name="Murat C."/>
            <person name="Riley R."/>
            <person name="Ohm R."/>
            <person name="Sun H."/>
            <person name="Tunlid A."/>
            <person name="Henrissat B."/>
            <person name="Grigoriev I.V."/>
            <person name="Hibbett D.S."/>
            <person name="Martin F."/>
        </authorList>
    </citation>
    <scope>NUCLEOTIDE SEQUENCE [LARGE SCALE GENOMIC DNA]</scope>
    <source>
        <strain evidence="2">441</strain>
    </source>
</reference>
<keyword evidence="2" id="KW-1185">Reference proteome</keyword>